<dbReference type="Proteomes" id="UP001595765">
    <property type="component" value="Unassembled WGS sequence"/>
</dbReference>
<feature type="region of interest" description="Disordered" evidence="1">
    <location>
        <begin position="84"/>
        <end position="105"/>
    </location>
</feature>
<reference evidence="4" key="1">
    <citation type="journal article" date="2019" name="Int. J. Syst. Evol. Microbiol.">
        <title>The Global Catalogue of Microorganisms (GCM) 10K type strain sequencing project: providing services to taxonomists for standard genome sequencing and annotation.</title>
        <authorList>
            <consortium name="The Broad Institute Genomics Platform"/>
            <consortium name="The Broad Institute Genome Sequencing Center for Infectious Disease"/>
            <person name="Wu L."/>
            <person name="Ma J."/>
        </authorList>
    </citation>
    <scope>NUCLEOTIDE SEQUENCE [LARGE SCALE GENOMIC DNA]</scope>
    <source>
        <strain evidence="4">CGMCC 4.7237</strain>
    </source>
</reference>
<comment type="caution">
    <text evidence="3">The sequence shown here is derived from an EMBL/GenBank/DDBJ whole genome shotgun (WGS) entry which is preliminary data.</text>
</comment>
<protein>
    <submittedName>
        <fullName evidence="3">SCO4848 family membrane protein</fullName>
    </submittedName>
</protein>
<gene>
    <name evidence="3" type="ORF">ACFO3J_15340</name>
</gene>
<dbReference type="Pfam" id="PF26606">
    <property type="entry name" value="SCO4848"/>
    <property type="match status" value="1"/>
</dbReference>
<proteinExistence type="predicted"/>
<feature type="transmembrane region" description="Helical" evidence="2">
    <location>
        <begin position="50"/>
        <end position="72"/>
    </location>
</feature>
<name>A0ABV8HLE2_9ACTN</name>
<evidence type="ECO:0000313" key="3">
    <source>
        <dbReference type="EMBL" id="MFC4032853.1"/>
    </source>
</evidence>
<dbReference type="InterPro" id="IPR058061">
    <property type="entry name" value="SCO4848-like"/>
</dbReference>
<keyword evidence="2" id="KW-0472">Membrane</keyword>
<sequence length="105" mass="11461">MKLSRRVSWFLVAFGVWSLIVWTIFAKNLWKDTSGLAFHHGDHSAPTAYFWIHITLAVVSFFLGAAIGTLGLRSVLALRREAAETAGVAPSPVPAPAETAAQRTR</sequence>
<keyword evidence="4" id="KW-1185">Reference proteome</keyword>
<dbReference type="RefSeq" id="WP_386429941.1">
    <property type="nucleotide sequence ID" value="NZ_JBHSBB010000010.1"/>
</dbReference>
<keyword evidence="2" id="KW-1133">Transmembrane helix</keyword>
<feature type="compositionally biased region" description="Low complexity" evidence="1">
    <location>
        <begin position="85"/>
        <end position="105"/>
    </location>
</feature>
<keyword evidence="2" id="KW-0812">Transmembrane</keyword>
<dbReference type="EMBL" id="JBHSBB010000010">
    <property type="protein sequence ID" value="MFC4032853.1"/>
    <property type="molecule type" value="Genomic_DNA"/>
</dbReference>
<evidence type="ECO:0000313" key="4">
    <source>
        <dbReference type="Proteomes" id="UP001595765"/>
    </source>
</evidence>
<dbReference type="NCBIfam" id="NF046117">
    <property type="entry name" value="SCO4848_fam"/>
    <property type="match status" value="1"/>
</dbReference>
<evidence type="ECO:0000256" key="1">
    <source>
        <dbReference type="SAM" id="MobiDB-lite"/>
    </source>
</evidence>
<accession>A0ABV8HLE2</accession>
<evidence type="ECO:0000256" key="2">
    <source>
        <dbReference type="SAM" id="Phobius"/>
    </source>
</evidence>
<organism evidence="3 4">
    <name type="scientific">Streptomyces polygonati</name>
    <dbReference type="NCBI Taxonomy" id="1617087"/>
    <lineage>
        <taxon>Bacteria</taxon>
        <taxon>Bacillati</taxon>
        <taxon>Actinomycetota</taxon>
        <taxon>Actinomycetes</taxon>
        <taxon>Kitasatosporales</taxon>
        <taxon>Streptomycetaceae</taxon>
        <taxon>Streptomyces</taxon>
    </lineage>
</organism>